<comment type="caution">
    <text evidence="2">The sequence shown here is derived from an EMBL/GenBank/DDBJ whole genome shotgun (WGS) entry which is preliminary data.</text>
</comment>
<gene>
    <name evidence="2" type="ORF">DFO61_4146</name>
</gene>
<dbReference type="EMBL" id="QXDA01000006">
    <property type="protein sequence ID" value="RIA20533.1"/>
    <property type="molecule type" value="Genomic_DNA"/>
</dbReference>
<organism evidence="2 3">
    <name type="scientific">Ectopseudomonas oleovorans</name>
    <name type="common">Pseudomonas oleovorans</name>
    <dbReference type="NCBI Taxonomy" id="301"/>
    <lineage>
        <taxon>Bacteria</taxon>
        <taxon>Pseudomonadati</taxon>
        <taxon>Pseudomonadota</taxon>
        <taxon>Gammaproteobacteria</taxon>
        <taxon>Pseudomonadales</taxon>
        <taxon>Pseudomonadaceae</taxon>
        <taxon>Ectopseudomonas</taxon>
    </lineage>
</organism>
<evidence type="ECO:0000313" key="3">
    <source>
        <dbReference type="Proteomes" id="UP000265836"/>
    </source>
</evidence>
<accession>A0A397MAV4</accession>
<dbReference type="Proteomes" id="UP000265836">
    <property type="component" value="Unassembled WGS sequence"/>
</dbReference>
<reference evidence="2 3" key="1">
    <citation type="submission" date="2018-08" db="EMBL/GenBank/DDBJ databases">
        <title>Genome sequencing of rice bacterial endophytes.</title>
        <authorList>
            <person name="Venturi V."/>
        </authorList>
    </citation>
    <scope>NUCLEOTIDE SEQUENCE [LARGE SCALE GENOMIC DNA]</scope>
    <source>
        <strain evidence="2 3">E1205</strain>
    </source>
</reference>
<name>A0A397MAV4_ECTOL</name>
<evidence type="ECO:0000256" key="1">
    <source>
        <dbReference type="SAM" id="MobiDB-lite"/>
    </source>
</evidence>
<feature type="region of interest" description="Disordered" evidence="1">
    <location>
        <begin position="29"/>
        <end position="49"/>
    </location>
</feature>
<proteinExistence type="predicted"/>
<dbReference type="AlphaFoldDB" id="A0A397MAV4"/>
<evidence type="ECO:0000313" key="2">
    <source>
        <dbReference type="EMBL" id="RIA20533.1"/>
    </source>
</evidence>
<sequence>MSRRSPDAIRDFFATPFNQSPDYIRATQSLQQRQATQSGARFQPWSRTA</sequence>
<protein>
    <submittedName>
        <fullName evidence="2">Uncharacterized protein</fullName>
    </submittedName>
</protein>